<keyword evidence="2" id="KW-1185">Reference proteome</keyword>
<evidence type="ECO:0000313" key="1">
    <source>
        <dbReference type="EMBL" id="MCM1992851.1"/>
    </source>
</evidence>
<reference evidence="1" key="1">
    <citation type="journal article" date="2021" name="mSystems">
        <title>Bacteria and Archaea Synergistically Convert Glycine Betaine to Biogenic Methane in the Formosa Cold Seep of the South China Sea.</title>
        <authorList>
            <person name="Li L."/>
            <person name="Zhang W."/>
            <person name="Zhang S."/>
            <person name="Song L."/>
            <person name="Sun Q."/>
            <person name="Zhang H."/>
            <person name="Xiang H."/>
            <person name="Dong X."/>
        </authorList>
    </citation>
    <scope>NUCLEOTIDE SEQUENCE</scope>
    <source>
        <strain evidence="1">ZWT</strain>
    </source>
</reference>
<dbReference type="EMBL" id="JAGSOJ010000007">
    <property type="protein sequence ID" value="MCM1992851.1"/>
    <property type="molecule type" value="Genomic_DNA"/>
</dbReference>
<gene>
    <name evidence="1" type="ORF">KDK92_24290</name>
</gene>
<dbReference type="AlphaFoldDB" id="A0A9J6P8E0"/>
<reference evidence="1" key="2">
    <citation type="submission" date="2021-04" db="EMBL/GenBank/DDBJ databases">
        <authorList>
            <person name="Dong X."/>
        </authorList>
    </citation>
    <scope>NUCLEOTIDE SEQUENCE</scope>
    <source>
        <strain evidence="1">ZWT</strain>
    </source>
</reference>
<protein>
    <submittedName>
        <fullName evidence="1">Uncharacterized protein</fullName>
    </submittedName>
</protein>
<evidence type="ECO:0000313" key="2">
    <source>
        <dbReference type="Proteomes" id="UP001056429"/>
    </source>
</evidence>
<organism evidence="1 2">
    <name type="scientific">Oceanirhabdus seepicola</name>
    <dbReference type="NCBI Taxonomy" id="2828781"/>
    <lineage>
        <taxon>Bacteria</taxon>
        <taxon>Bacillati</taxon>
        <taxon>Bacillota</taxon>
        <taxon>Clostridia</taxon>
        <taxon>Eubacteriales</taxon>
        <taxon>Clostridiaceae</taxon>
        <taxon>Oceanirhabdus</taxon>
    </lineage>
</organism>
<proteinExistence type="predicted"/>
<accession>A0A9J6P8E0</accession>
<comment type="caution">
    <text evidence="1">The sequence shown here is derived from an EMBL/GenBank/DDBJ whole genome shotgun (WGS) entry which is preliminary data.</text>
</comment>
<sequence>MKLRIITDQGKKINIPIPNWLVKVGINKSIQKAYNPKKENKESNALSNFDFSIIADNLEELSKYKGLVVVHAIEKDGTDVKLIL</sequence>
<name>A0A9J6P8E0_9CLOT</name>
<dbReference type="RefSeq" id="WP_250862017.1">
    <property type="nucleotide sequence ID" value="NZ_JAGSOJ010000007.1"/>
</dbReference>
<dbReference type="Proteomes" id="UP001056429">
    <property type="component" value="Unassembled WGS sequence"/>
</dbReference>